<dbReference type="InterPro" id="IPR003838">
    <property type="entry name" value="ABC3_permease_C"/>
</dbReference>
<feature type="transmembrane region" description="Helical" evidence="7">
    <location>
        <begin position="147"/>
        <end position="168"/>
    </location>
</feature>
<feature type="transmembrane region" description="Helical" evidence="7">
    <location>
        <begin position="723"/>
        <end position="742"/>
    </location>
</feature>
<dbReference type="Pfam" id="PF02687">
    <property type="entry name" value="FtsX"/>
    <property type="match status" value="2"/>
</dbReference>
<evidence type="ECO:0000259" key="8">
    <source>
        <dbReference type="Pfam" id="PF02687"/>
    </source>
</evidence>
<keyword evidence="3 7" id="KW-0812">Transmembrane</keyword>
<reference evidence="9" key="1">
    <citation type="submission" date="2020-10" db="EMBL/GenBank/DDBJ databases">
        <authorList>
            <person name="Gilroy R."/>
        </authorList>
    </citation>
    <scope>NUCLEOTIDE SEQUENCE</scope>
    <source>
        <strain evidence="9">CHK123-3438</strain>
    </source>
</reference>
<dbReference type="AlphaFoldDB" id="A0A9D1KGU5"/>
<feature type="domain" description="ABC3 transporter permease C-terminal" evidence="8">
    <location>
        <begin position="632"/>
        <end position="749"/>
    </location>
</feature>
<evidence type="ECO:0000256" key="5">
    <source>
        <dbReference type="ARBA" id="ARBA00023136"/>
    </source>
</evidence>
<dbReference type="Proteomes" id="UP000886860">
    <property type="component" value="Unassembled WGS sequence"/>
</dbReference>
<comment type="subcellular location">
    <subcellularLocation>
        <location evidence="1">Cell membrane</location>
        <topology evidence="1">Multi-pass membrane protein</topology>
    </subcellularLocation>
</comment>
<feature type="transmembrane region" description="Helical" evidence="7">
    <location>
        <begin position="20"/>
        <end position="42"/>
    </location>
</feature>
<feature type="domain" description="ABC3 transporter permease C-terminal" evidence="8">
    <location>
        <begin position="158"/>
        <end position="280"/>
    </location>
</feature>
<feature type="transmembrane region" description="Helical" evidence="7">
    <location>
        <begin position="246"/>
        <end position="269"/>
    </location>
</feature>
<feature type="transmembrane region" description="Helical" evidence="7">
    <location>
        <begin position="305"/>
        <end position="324"/>
    </location>
</feature>
<dbReference type="PANTHER" id="PTHR30572:SF4">
    <property type="entry name" value="ABC TRANSPORTER PERMEASE YTRF"/>
    <property type="match status" value="1"/>
</dbReference>
<sequence>MWREYLGHDLRNNRGAAWTVMTAVFISALFLSLLCSIFYNVWNYEVMRIREEEGGFHARLEGRMGMEELDLVRGYANVESAAVNPEESRDGEWTVDIRLYNPSSAYEDLPRIARLAGLGEGNVVYHTSLLNLYFAVDARYPDSIEAWGVLVLFGGVLAAACFSLILIIRHAFAVLMESKIRQLGILSSVGAAPGQIKRMLLKETAALCLLPGALGIGAGILGSAGVLAWGNFIADQAIEGRMMAEFACHLLVPGTAAFLTGVTAFFSAWGPARRLSRISPLEAIRDSRKMEGVRGKRSFLPGSSFILRLIFGIPGELAASGLSARKKAVRTASLSLAFSLISFGLVQCFFAISSLNTQITYFDRFRNVWDVMVTVKETEIGRFYDEEAVRSLPGVREAVIYQKAETRRLVRPGELSREFQAAGGFTDASEAFVQKTEEGWLVNAPIYILDDESFLRCCRQNGARESLEGVIIFNQVRDDRDPNFRIYHSLPYLDETVPETVLKDEAGNGCVTLPVLCYSPSFPNLKEEYQTQDYYEMLHIFPASLWETVKETVGGAEGDCFIQVKAEMPEREDSTDPSGRQQNQQEAFRLERLEDELSGLLGRRYQVETENRIQEKQESDRANQALAAILGSFCVLIGVIGISGVFFNALGFIRQRRREMARYLSVGMTPGEIRTMFLAEALVLAGRPVLAALPVLAAASWFFMKWTYLDPRLLLENAPVIPVGIFILAVFAFTGLAFWLGWRTVSKMDLAEVLRDETFM</sequence>
<gene>
    <name evidence="9" type="ORF">IAB60_10455</name>
</gene>
<feature type="transmembrane region" description="Helical" evidence="7">
    <location>
        <begin position="677"/>
        <end position="703"/>
    </location>
</feature>
<keyword evidence="5 7" id="KW-0472">Membrane</keyword>
<feature type="transmembrane region" description="Helical" evidence="7">
    <location>
        <begin position="209"/>
        <end position="234"/>
    </location>
</feature>
<feature type="transmembrane region" description="Helical" evidence="7">
    <location>
        <begin position="336"/>
        <end position="355"/>
    </location>
</feature>
<dbReference type="GO" id="GO:0022857">
    <property type="term" value="F:transmembrane transporter activity"/>
    <property type="evidence" value="ECO:0007669"/>
    <property type="project" value="TreeGrafter"/>
</dbReference>
<evidence type="ECO:0000256" key="4">
    <source>
        <dbReference type="ARBA" id="ARBA00022989"/>
    </source>
</evidence>
<protein>
    <submittedName>
        <fullName evidence="9">ABC transporter permease</fullName>
    </submittedName>
</protein>
<dbReference type="InterPro" id="IPR050250">
    <property type="entry name" value="Macrolide_Exporter_MacB"/>
</dbReference>
<evidence type="ECO:0000313" key="10">
    <source>
        <dbReference type="Proteomes" id="UP000886860"/>
    </source>
</evidence>
<reference evidence="9" key="2">
    <citation type="journal article" date="2021" name="PeerJ">
        <title>Extensive microbial diversity within the chicken gut microbiome revealed by metagenomics and culture.</title>
        <authorList>
            <person name="Gilroy R."/>
            <person name="Ravi A."/>
            <person name="Getino M."/>
            <person name="Pursley I."/>
            <person name="Horton D.L."/>
            <person name="Alikhan N.F."/>
            <person name="Baker D."/>
            <person name="Gharbi K."/>
            <person name="Hall N."/>
            <person name="Watson M."/>
            <person name="Adriaenssens E.M."/>
            <person name="Foster-Nyarko E."/>
            <person name="Jarju S."/>
            <person name="Secka A."/>
            <person name="Antonio M."/>
            <person name="Oren A."/>
            <person name="Chaudhuri R.R."/>
            <person name="La Ragione R."/>
            <person name="Hildebrand F."/>
            <person name="Pallen M.J."/>
        </authorList>
    </citation>
    <scope>NUCLEOTIDE SEQUENCE</scope>
    <source>
        <strain evidence="9">CHK123-3438</strain>
    </source>
</reference>
<evidence type="ECO:0000256" key="3">
    <source>
        <dbReference type="ARBA" id="ARBA00022692"/>
    </source>
</evidence>
<proteinExistence type="inferred from homology"/>
<comment type="caution">
    <text evidence="9">The sequence shown here is derived from an EMBL/GenBank/DDBJ whole genome shotgun (WGS) entry which is preliminary data.</text>
</comment>
<evidence type="ECO:0000256" key="6">
    <source>
        <dbReference type="ARBA" id="ARBA00038076"/>
    </source>
</evidence>
<dbReference type="PANTHER" id="PTHR30572">
    <property type="entry name" value="MEMBRANE COMPONENT OF TRANSPORTER-RELATED"/>
    <property type="match status" value="1"/>
</dbReference>
<comment type="similarity">
    <text evidence="6">Belongs to the ABC-4 integral membrane protein family.</text>
</comment>
<dbReference type="EMBL" id="DVKS01000179">
    <property type="protein sequence ID" value="HIT42491.1"/>
    <property type="molecule type" value="Genomic_DNA"/>
</dbReference>
<dbReference type="GO" id="GO:0005886">
    <property type="term" value="C:plasma membrane"/>
    <property type="evidence" value="ECO:0007669"/>
    <property type="project" value="UniProtKB-SubCell"/>
</dbReference>
<accession>A0A9D1KGU5</accession>
<organism evidence="9 10">
    <name type="scientific">Candidatus Caccovicinus merdipullorum</name>
    <dbReference type="NCBI Taxonomy" id="2840724"/>
    <lineage>
        <taxon>Bacteria</taxon>
        <taxon>Bacillati</taxon>
        <taxon>Bacillota</taxon>
        <taxon>Clostridia</taxon>
        <taxon>Eubacteriales</taxon>
        <taxon>Candidatus Caccovicinus</taxon>
    </lineage>
</organism>
<evidence type="ECO:0000256" key="2">
    <source>
        <dbReference type="ARBA" id="ARBA00022475"/>
    </source>
</evidence>
<evidence type="ECO:0000256" key="7">
    <source>
        <dbReference type="SAM" id="Phobius"/>
    </source>
</evidence>
<evidence type="ECO:0000256" key="1">
    <source>
        <dbReference type="ARBA" id="ARBA00004651"/>
    </source>
</evidence>
<keyword evidence="4 7" id="KW-1133">Transmembrane helix</keyword>
<keyword evidence="2" id="KW-1003">Cell membrane</keyword>
<evidence type="ECO:0000313" key="9">
    <source>
        <dbReference type="EMBL" id="HIT42491.1"/>
    </source>
</evidence>
<feature type="transmembrane region" description="Helical" evidence="7">
    <location>
        <begin position="625"/>
        <end position="653"/>
    </location>
</feature>
<name>A0A9D1KGU5_9FIRM</name>